<sequence length="204" mass="21866">MKLAYILSSVAALTSAATVPTSGGPPKDLVKIGSLTYAGSGCPSGSLAPELDADANAFTLYFDSFVASTGPGIPITENRKNCQINLGLNVPQGWQYSFATIDYKGYLNLDDGVKAQKTAALYFQGEVNQSKKVTTFTSKNNGNFYIRDNFPVETVVWSPCGGQKNINIATSVRLNGPSHLSGTIGIDSIDTKFTQIYSLQWKQC</sequence>
<accession>A0AAD5XUW8</accession>
<comment type="caution">
    <text evidence="2">The sequence shown here is derived from an EMBL/GenBank/DDBJ whole genome shotgun (WGS) entry which is preliminary data.</text>
</comment>
<dbReference type="Proteomes" id="UP001211065">
    <property type="component" value="Unassembled WGS sequence"/>
</dbReference>
<proteinExistence type="predicted"/>
<evidence type="ECO:0000256" key="1">
    <source>
        <dbReference type="SAM" id="SignalP"/>
    </source>
</evidence>
<keyword evidence="3" id="KW-1185">Reference proteome</keyword>
<dbReference type="PANTHER" id="PTHR38847">
    <property type="match status" value="1"/>
</dbReference>
<evidence type="ECO:0000313" key="2">
    <source>
        <dbReference type="EMBL" id="KAJ3217257.1"/>
    </source>
</evidence>
<evidence type="ECO:0008006" key="4">
    <source>
        <dbReference type="Google" id="ProtNLM"/>
    </source>
</evidence>
<dbReference type="Pfam" id="PF14273">
    <property type="entry name" value="DUF4360"/>
    <property type="match status" value="1"/>
</dbReference>
<name>A0AAD5XUW8_9FUNG</name>
<gene>
    <name evidence="2" type="ORF">HK099_005538</name>
</gene>
<dbReference type="InterPro" id="IPR025649">
    <property type="entry name" value="DUF4360"/>
</dbReference>
<reference evidence="2" key="1">
    <citation type="submission" date="2020-05" db="EMBL/GenBank/DDBJ databases">
        <title>Phylogenomic resolution of chytrid fungi.</title>
        <authorList>
            <person name="Stajich J.E."/>
            <person name="Amses K."/>
            <person name="Simmons R."/>
            <person name="Seto K."/>
            <person name="Myers J."/>
            <person name="Bonds A."/>
            <person name="Quandt C.A."/>
            <person name="Barry K."/>
            <person name="Liu P."/>
            <person name="Grigoriev I."/>
            <person name="Longcore J.E."/>
            <person name="James T.Y."/>
        </authorList>
    </citation>
    <scope>NUCLEOTIDE SEQUENCE</scope>
    <source>
        <strain evidence="2">JEL0476</strain>
    </source>
</reference>
<evidence type="ECO:0000313" key="3">
    <source>
        <dbReference type="Proteomes" id="UP001211065"/>
    </source>
</evidence>
<feature type="chain" id="PRO_5042296448" description="DUF4360 domain containing protein" evidence="1">
    <location>
        <begin position="17"/>
        <end position="204"/>
    </location>
</feature>
<dbReference type="EMBL" id="JADGJW010000436">
    <property type="protein sequence ID" value="KAJ3217257.1"/>
    <property type="molecule type" value="Genomic_DNA"/>
</dbReference>
<dbReference type="AlphaFoldDB" id="A0AAD5XUW8"/>
<organism evidence="2 3">
    <name type="scientific">Clydaea vesicula</name>
    <dbReference type="NCBI Taxonomy" id="447962"/>
    <lineage>
        <taxon>Eukaryota</taxon>
        <taxon>Fungi</taxon>
        <taxon>Fungi incertae sedis</taxon>
        <taxon>Chytridiomycota</taxon>
        <taxon>Chytridiomycota incertae sedis</taxon>
        <taxon>Chytridiomycetes</taxon>
        <taxon>Lobulomycetales</taxon>
        <taxon>Lobulomycetaceae</taxon>
        <taxon>Clydaea</taxon>
    </lineage>
</organism>
<keyword evidence="1" id="KW-0732">Signal</keyword>
<dbReference type="PANTHER" id="PTHR38847:SF1">
    <property type="entry name" value="PSEUDOURIDINE SYNTHASE RSUA_RLUA-LIKE DOMAIN-CONTAINING PROTEIN"/>
    <property type="match status" value="1"/>
</dbReference>
<feature type="signal peptide" evidence="1">
    <location>
        <begin position="1"/>
        <end position="16"/>
    </location>
</feature>
<protein>
    <recommendedName>
        <fullName evidence="4">DUF4360 domain containing protein</fullName>
    </recommendedName>
</protein>